<sequence>MAAPNNFFPQSFYDSIAAAEEAGRMAAQAGSEAAEEAAEIARRATQAAASLGQANTGSSSHFYGGIDCNSGIVFVGNQVNGEPMPDTHTSGDAARDIFSYNGSEDRQTGFSSSSDSGDDDNGWMKPPTPGPRHDQHSSRTNAHTTQTNFFHGRIDTTGQATTIVGGNFSGSFSLPGIRVGGSGGSTAGEEEVGSGRVGQVNNFFGTLSSNNLTGGNGSARHTRRRARRGPRHAGSSDGNAKIPNTTETSSGAGSSPSWNDQANKVDNVGAGSSANASNCSNHDQPVGSDRGGSANKRFHPYHRGGGRSDRSRSVTIAGDSGGGSDSETIAGGWEEIQ</sequence>
<protein>
    <submittedName>
        <fullName evidence="2">Uncharacterized protein</fullName>
    </submittedName>
</protein>
<dbReference type="EMBL" id="KI894028">
    <property type="protein sequence ID" value="OBR87987.1"/>
    <property type="molecule type" value="Genomic_DNA"/>
</dbReference>
<dbReference type="EMBL" id="CP144531">
    <property type="protein sequence ID" value="WWC59112.1"/>
    <property type="molecule type" value="Genomic_DNA"/>
</dbReference>
<evidence type="ECO:0000256" key="1">
    <source>
        <dbReference type="SAM" id="MobiDB-lite"/>
    </source>
</evidence>
<dbReference type="VEuPathDB" id="FungiDB:I303_02203"/>
<dbReference type="KEGG" id="kdj:28965902"/>
<organism evidence="2">
    <name type="scientific">Kwoniella dejecticola CBS 10117</name>
    <dbReference type="NCBI Taxonomy" id="1296121"/>
    <lineage>
        <taxon>Eukaryota</taxon>
        <taxon>Fungi</taxon>
        <taxon>Dikarya</taxon>
        <taxon>Basidiomycota</taxon>
        <taxon>Agaricomycotina</taxon>
        <taxon>Tremellomycetes</taxon>
        <taxon>Tremellales</taxon>
        <taxon>Cryptococcaceae</taxon>
        <taxon>Kwoniella</taxon>
    </lineage>
</organism>
<feature type="region of interest" description="Disordered" evidence="1">
    <location>
        <begin position="101"/>
        <end position="140"/>
    </location>
</feature>
<name>A0A1A6AD43_9TREE</name>
<reference evidence="2" key="1">
    <citation type="submission" date="2013-07" db="EMBL/GenBank/DDBJ databases">
        <title>The Genome Sequence of Cryptococcus dejecticola CBS10117.</title>
        <authorList>
            <consortium name="The Broad Institute Genome Sequencing Platform"/>
            <person name="Cuomo C."/>
            <person name="Litvintseva A."/>
            <person name="Chen Y."/>
            <person name="Heitman J."/>
            <person name="Sun S."/>
            <person name="Springer D."/>
            <person name="Dromer F."/>
            <person name="Young S.K."/>
            <person name="Zeng Q."/>
            <person name="Gargeya S."/>
            <person name="Fitzgerald M."/>
            <person name="Abouelleil A."/>
            <person name="Alvarado L."/>
            <person name="Berlin A.M."/>
            <person name="Chapman S.B."/>
            <person name="Dewar J."/>
            <person name="Goldberg J."/>
            <person name="Griggs A."/>
            <person name="Gujja S."/>
            <person name="Hansen M."/>
            <person name="Howarth C."/>
            <person name="Imamovic A."/>
            <person name="Larimer J."/>
            <person name="McCowan C."/>
            <person name="Murphy C."/>
            <person name="Pearson M."/>
            <person name="Priest M."/>
            <person name="Roberts A."/>
            <person name="Saif S."/>
            <person name="Shea T."/>
            <person name="Sykes S."/>
            <person name="Wortman J."/>
            <person name="Nusbaum C."/>
            <person name="Birren B."/>
        </authorList>
    </citation>
    <scope>NUCLEOTIDE SEQUENCE [LARGE SCALE GENOMIC DNA]</scope>
    <source>
        <strain evidence="2">CBS 10117</strain>
    </source>
</reference>
<reference evidence="3" key="2">
    <citation type="submission" date="2013-07" db="EMBL/GenBank/DDBJ databases">
        <authorList>
            <consortium name="The Broad Institute Genome Sequencing Platform"/>
            <person name="Cuomo C."/>
            <person name="Litvintseva A."/>
            <person name="Chen Y."/>
            <person name="Heitman J."/>
            <person name="Sun S."/>
            <person name="Springer D."/>
            <person name="Dromer F."/>
            <person name="Young S.K."/>
            <person name="Zeng Q."/>
            <person name="Gargeya S."/>
            <person name="Fitzgerald M."/>
            <person name="Abouelleil A."/>
            <person name="Alvarado L."/>
            <person name="Berlin A.M."/>
            <person name="Chapman S.B."/>
            <person name="Dewar J."/>
            <person name="Goldberg J."/>
            <person name="Griggs A."/>
            <person name="Gujja S."/>
            <person name="Hansen M."/>
            <person name="Howarth C."/>
            <person name="Imamovic A."/>
            <person name="Larimer J."/>
            <person name="McCowan C."/>
            <person name="Murphy C."/>
            <person name="Pearson M."/>
            <person name="Priest M."/>
            <person name="Roberts A."/>
            <person name="Saif S."/>
            <person name="Shea T."/>
            <person name="Sykes S."/>
            <person name="Wortman J."/>
            <person name="Nusbaum C."/>
            <person name="Birren B."/>
        </authorList>
    </citation>
    <scope>NUCLEOTIDE SEQUENCE</scope>
    <source>
        <strain evidence="3">CBS 10117</strain>
    </source>
</reference>
<dbReference type="RefSeq" id="XP_018265829.1">
    <property type="nucleotide sequence ID" value="XM_018405548.1"/>
</dbReference>
<evidence type="ECO:0000313" key="2">
    <source>
        <dbReference type="EMBL" id="OBR87987.1"/>
    </source>
</evidence>
<dbReference type="AlphaFoldDB" id="A0A1A6AD43"/>
<feature type="compositionally biased region" description="Polar residues" evidence="1">
    <location>
        <begin position="242"/>
        <end position="264"/>
    </location>
</feature>
<keyword evidence="4" id="KW-1185">Reference proteome</keyword>
<dbReference type="GeneID" id="28965902"/>
<reference evidence="3" key="3">
    <citation type="submission" date="2024-02" db="EMBL/GenBank/DDBJ databases">
        <title>Comparative genomics of Cryptococcus and Kwoniella reveals pathogenesis evolution and contrasting modes of karyotype evolution via chromosome fusion or intercentromeric recombination.</title>
        <authorList>
            <person name="Coelho M.A."/>
            <person name="David-Palma M."/>
            <person name="Shea T."/>
            <person name="Bowers K."/>
            <person name="McGinley-Smith S."/>
            <person name="Mohammad A.W."/>
            <person name="Gnirke A."/>
            <person name="Yurkov A.M."/>
            <person name="Nowrousian M."/>
            <person name="Sun S."/>
            <person name="Cuomo C.A."/>
            <person name="Heitman J."/>
        </authorList>
    </citation>
    <scope>NUCLEOTIDE SEQUENCE</scope>
    <source>
        <strain evidence="3">CBS 10117</strain>
    </source>
</reference>
<feature type="compositionally biased region" description="Basic residues" evidence="1">
    <location>
        <begin position="220"/>
        <end position="231"/>
    </location>
</feature>
<feature type="compositionally biased region" description="Basic residues" evidence="1">
    <location>
        <begin position="296"/>
        <end position="305"/>
    </location>
</feature>
<evidence type="ECO:0000313" key="3">
    <source>
        <dbReference type="EMBL" id="WWC59112.1"/>
    </source>
</evidence>
<proteinExistence type="predicted"/>
<evidence type="ECO:0000313" key="4">
    <source>
        <dbReference type="Proteomes" id="UP000078595"/>
    </source>
</evidence>
<gene>
    <name evidence="2" type="ORF">I303_02203</name>
    <name evidence="3" type="ORF">I303_101660</name>
</gene>
<feature type="region of interest" description="Disordered" evidence="1">
    <location>
        <begin position="207"/>
        <end position="337"/>
    </location>
</feature>
<accession>A0A1A6AD43</accession>
<feature type="compositionally biased region" description="Low complexity" evidence="1">
    <location>
        <begin position="267"/>
        <end position="281"/>
    </location>
</feature>
<dbReference type="Proteomes" id="UP000078595">
    <property type="component" value="Chromosome 2"/>
</dbReference>